<dbReference type="Gene3D" id="1.25.40.10">
    <property type="entry name" value="Tetratricopeptide repeat domain"/>
    <property type="match status" value="1"/>
</dbReference>
<evidence type="ECO:0000313" key="9">
    <source>
        <dbReference type="Proteomes" id="UP001262582"/>
    </source>
</evidence>
<keyword evidence="5" id="KW-0998">Cell outer membrane</keyword>
<evidence type="ECO:0000256" key="1">
    <source>
        <dbReference type="ARBA" id="ARBA00004442"/>
    </source>
</evidence>
<evidence type="ECO:0000256" key="5">
    <source>
        <dbReference type="ARBA" id="ARBA00023237"/>
    </source>
</evidence>
<comment type="caution">
    <text evidence="8">The sequence shown here is derived from an EMBL/GenBank/DDBJ whole genome shotgun (WGS) entry which is preliminary data.</text>
</comment>
<feature type="chain" id="PRO_5045292090" evidence="6">
    <location>
        <begin position="27"/>
        <end position="533"/>
    </location>
</feature>
<feature type="signal peptide" evidence="6">
    <location>
        <begin position="1"/>
        <end position="26"/>
    </location>
</feature>
<dbReference type="Gene3D" id="1.25.40.390">
    <property type="match status" value="1"/>
</dbReference>
<dbReference type="EMBL" id="JAVRHK010000004">
    <property type="protein sequence ID" value="MDT0676556.1"/>
    <property type="molecule type" value="Genomic_DNA"/>
</dbReference>
<accession>A0ABU3D4V3</accession>
<evidence type="ECO:0000256" key="2">
    <source>
        <dbReference type="ARBA" id="ARBA00006275"/>
    </source>
</evidence>
<evidence type="ECO:0000256" key="4">
    <source>
        <dbReference type="ARBA" id="ARBA00023136"/>
    </source>
</evidence>
<keyword evidence="3 6" id="KW-0732">Signal</keyword>
<comment type="similarity">
    <text evidence="2">Belongs to the SusD family.</text>
</comment>
<protein>
    <submittedName>
        <fullName evidence="8">RagB/SusD family nutrient uptake outer membrane protein</fullName>
    </submittedName>
</protein>
<dbReference type="Gene3D" id="1.10.3780.10">
    <property type="entry name" value="SusD-like"/>
    <property type="match status" value="1"/>
</dbReference>
<organism evidence="8 9">
    <name type="scientific">Autumnicola musiva</name>
    <dbReference type="NCBI Taxonomy" id="3075589"/>
    <lineage>
        <taxon>Bacteria</taxon>
        <taxon>Pseudomonadati</taxon>
        <taxon>Bacteroidota</taxon>
        <taxon>Flavobacteriia</taxon>
        <taxon>Flavobacteriales</taxon>
        <taxon>Flavobacteriaceae</taxon>
        <taxon>Autumnicola</taxon>
    </lineage>
</organism>
<dbReference type="InterPro" id="IPR011990">
    <property type="entry name" value="TPR-like_helical_dom_sf"/>
</dbReference>
<dbReference type="Proteomes" id="UP001262582">
    <property type="component" value="Unassembled WGS sequence"/>
</dbReference>
<evidence type="ECO:0000256" key="6">
    <source>
        <dbReference type="SAM" id="SignalP"/>
    </source>
</evidence>
<comment type="subcellular location">
    <subcellularLocation>
        <location evidence="1">Cell outer membrane</location>
    </subcellularLocation>
</comment>
<evidence type="ECO:0000259" key="7">
    <source>
        <dbReference type="Pfam" id="PF07980"/>
    </source>
</evidence>
<evidence type="ECO:0000256" key="3">
    <source>
        <dbReference type="ARBA" id="ARBA00022729"/>
    </source>
</evidence>
<dbReference type="SUPFAM" id="SSF48452">
    <property type="entry name" value="TPR-like"/>
    <property type="match status" value="1"/>
</dbReference>
<proteinExistence type="inferred from homology"/>
<dbReference type="InterPro" id="IPR012944">
    <property type="entry name" value="SusD_RagB_dom"/>
</dbReference>
<dbReference type="Pfam" id="PF07980">
    <property type="entry name" value="SusD_RagB"/>
    <property type="match status" value="1"/>
</dbReference>
<name>A0ABU3D4V3_9FLAO</name>
<reference evidence="8 9" key="1">
    <citation type="submission" date="2023-09" db="EMBL/GenBank/DDBJ databases">
        <authorList>
            <person name="Rey-Velasco X."/>
        </authorList>
    </citation>
    <scope>NUCLEOTIDE SEQUENCE [LARGE SCALE GENOMIC DNA]</scope>
    <source>
        <strain evidence="8 9">F117</strain>
    </source>
</reference>
<dbReference type="CDD" id="cd08977">
    <property type="entry name" value="SusD"/>
    <property type="match status" value="1"/>
</dbReference>
<gene>
    <name evidence="8" type="ORF">RM539_08180</name>
</gene>
<sequence>MNKFIRKINKLSILSIFILLSGCTNELDVEPGDPNAFLADDFYSDPESYREGLAGVYANLSLTGTDGADNSNIAGLDAGTSQYGRGLWNLQELPTDEAVWSWENDPGLRELNRNTWTAANVVLRGMFGRTMTSVAFANEYLRQTSESALDSRGVDNQLREEITTYRAEARFLKALAYYHMMDLFGKAPFVIVDDPVGAYQAPVYERTELFNYIESELLEIIPQLEEPLENEYARADKAAAWMLLAKMYLNAEIYTGEARYTDCIDYCEQIIAAGFSLAPDYLTLFMADNDVSAARNEIIFPLVSDGVVTQNFGPTTVAVNGQVGSVEANAADFGVSPGWNGAIRVTQEFSETMLNGSYDSDERNTLITEERSINIPDIAQRNTGYVVAKWSNLTSTGEAGSALEIVDTDFPMFRLGDVYLMYAEAHLRGGGGSLDTAVDYVNQLRQRANNPLRVSAGELSLDFLLEERMVELYWEAHRRQDLIRFNRFTGGAYNWSWKGSTPNGIAIDQNRRLYPIPGASLAANPNLTQNPGY</sequence>
<dbReference type="PROSITE" id="PS51257">
    <property type="entry name" value="PROKAR_LIPOPROTEIN"/>
    <property type="match status" value="1"/>
</dbReference>
<feature type="domain" description="RagB/SusD" evidence="7">
    <location>
        <begin position="379"/>
        <end position="533"/>
    </location>
</feature>
<evidence type="ECO:0000313" key="8">
    <source>
        <dbReference type="EMBL" id="MDT0676556.1"/>
    </source>
</evidence>
<dbReference type="RefSeq" id="WP_311502895.1">
    <property type="nucleotide sequence ID" value="NZ_JAVRHK010000004.1"/>
</dbReference>
<keyword evidence="9" id="KW-1185">Reference proteome</keyword>
<keyword evidence="4" id="KW-0472">Membrane</keyword>